<dbReference type="GO" id="GO:0005737">
    <property type="term" value="C:cytoplasm"/>
    <property type="evidence" value="ECO:0007669"/>
    <property type="project" value="UniProtKB-SubCell"/>
</dbReference>
<dbReference type="Gene3D" id="1.25.10.10">
    <property type="entry name" value="Leucine-rich Repeat Variant"/>
    <property type="match status" value="1"/>
</dbReference>
<dbReference type="PANTHER" id="PTHR10527">
    <property type="entry name" value="IMPORTIN BETA"/>
    <property type="match status" value="1"/>
</dbReference>
<dbReference type="InterPro" id="IPR040122">
    <property type="entry name" value="Importin_beta"/>
</dbReference>
<dbReference type="Pfam" id="PF13513">
    <property type="entry name" value="HEAT_EZ"/>
    <property type="match status" value="1"/>
</dbReference>
<dbReference type="Proteomes" id="UP000887561">
    <property type="component" value="Unplaced"/>
</dbReference>
<dbReference type="WBParaSite" id="scaffold17131_cov208.g18516">
    <property type="protein sequence ID" value="scaffold17131_cov208.g18516"/>
    <property type="gene ID" value="scaffold17131_cov208.g18516"/>
</dbReference>
<dbReference type="InterPro" id="IPR016024">
    <property type="entry name" value="ARM-type_fold"/>
</dbReference>
<sequence>EVQKQLCRALTLLLESFIEKIAPQLPNIAEFMLLRTDDTNNEETALEACEFWLAFAESPQICKEVLAPILGKLLPVLIKCMRYSETDIILLKGDVEDDANVPDRIEDIKPRKCAAASLDVLSGVFSDDFLVYLLPILKDTLFSEHWEIKESGILALGAVAEGCMNGMTPHLPNLIPYLINSLQHTRALVRSITCWTLSRYCHYVVQQPQGPMFNQLLKELLARILDRNKRVQEAACSAFATFEEEASHELVPYLAEILGTLVEAFKRYQAKNLLILYDAVGTLADSVGANLADPPFVDMLMQPLMAKWSILKDDDKELFPLLECISSVATALHCSFLPYAEPVFQRCVHIISNTLQQSQAAAAAATSSGSTQQALNDQTDKDFLIVALDLLSELTEALRDYIEPLVDQSNLNQLIYICSQDSTNEVRQSSFALLGDLSKAYAIWALGEISLNIGDQMRQYVPIILPQLIIVMNRDKGPKTLLENTAITLGRFGLSCSSDVSPFLFDFIRPWCLALRNVRDNDEKESAFRGLCLMINCNPQGVANCFIFLCDAIASWQTPSDELRFMFGRILSAFKQQVGHENWNNFVAQFPPALKQKLGTQYQL</sequence>
<accession>A0A915LQY6</accession>
<dbReference type="AlphaFoldDB" id="A0A915LQY6"/>
<organism evidence="6 7">
    <name type="scientific">Meloidogyne javanica</name>
    <name type="common">Root-knot nematode worm</name>
    <dbReference type="NCBI Taxonomy" id="6303"/>
    <lineage>
        <taxon>Eukaryota</taxon>
        <taxon>Metazoa</taxon>
        <taxon>Ecdysozoa</taxon>
        <taxon>Nematoda</taxon>
        <taxon>Chromadorea</taxon>
        <taxon>Rhabditida</taxon>
        <taxon>Tylenchina</taxon>
        <taxon>Tylenchomorpha</taxon>
        <taxon>Tylenchoidea</taxon>
        <taxon>Meloidogynidae</taxon>
        <taxon>Meloidogyninae</taxon>
        <taxon>Meloidogyne</taxon>
        <taxon>Meloidogyne incognita group</taxon>
    </lineage>
</organism>
<evidence type="ECO:0000313" key="6">
    <source>
        <dbReference type="Proteomes" id="UP000887561"/>
    </source>
</evidence>
<name>A0A915LQY6_MELJA</name>
<keyword evidence="5" id="KW-0653">Protein transport</keyword>
<keyword evidence="3" id="KW-0963">Cytoplasm</keyword>
<comment type="subcellular location">
    <subcellularLocation>
        <location evidence="1">Cytoplasm</location>
    </subcellularLocation>
</comment>
<dbReference type="GO" id="GO:0006606">
    <property type="term" value="P:protein import into nucleus"/>
    <property type="evidence" value="ECO:0007669"/>
    <property type="project" value="InterPro"/>
</dbReference>
<proteinExistence type="predicted"/>
<evidence type="ECO:0000256" key="5">
    <source>
        <dbReference type="ARBA" id="ARBA00022927"/>
    </source>
</evidence>
<protein>
    <submittedName>
        <fullName evidence="7">Uncharacterized protein</fullName>
    </submittedName>
</protein>
<evidence type="ECO:0000256" key="4">
    <source>
        <dbReference type="ARBA" id="ARBA00022737"/>
    </source>
</evidence>
<dbReference type="SUPFAM" id="SSF48371">
    <property type="entry name" value="ARM repeat"/>
    <property type="match status" value="1"/>
</dbReference>
<evidence type="ECO:0000313" key="7">
    <source>
        <dbReference type="WBParaSite" id="scaffold17131_cov208.g18516"/>
    </source>
</evidence>
<evidence type="ECO:0000256" key="3">
    <source>
        <dbReference type="ARBA" id="ARBA00022490"/>
    </source>
</evidence>
<keyword evidence="4" id="KW-0677">Repeat</keyword>
<evidence type="ECO:0000256" key="1">
    <source>
        <dbReference type="ARBA" id="ARBA00004496"/>
    </source>
</evidence>
<dbReference type="InterPro" id="IPR011989">
    <property type="entry name" value="ARM-like"/>
</dbReference>
<keyword evidence="2" id="KW-0813">Transport</keyword>
<evidence type="ECO:0000256" key="2">
    <source>
        <dbReference type="ARBA" id="ARBA00022448"/>
    </source>
</evidence>
<reference evidence="7" key="1">
    <citation type="submission" date="2022-11" db="UniProtKB">
        <authorList>
            <consortium name="WormBaseParasite"/>
        </authorList>
    </citation>
    <scope>IDENTIFICATION</scope>
</reference>
<keyword evidence="6" id="KW-1185">Reference proteome</keyword>